<keyword evidence="4" id="KW-1133">Transmembrane helix</keyword>
<feature type="domain" description="EF-hand" evidence="5">
    <location>
        <begin position="104"/>
        <end position="139"/>
    </location>
</feature>
<dbReference type="SMART" id="SM00054">
    <property type="entry name" value="EFh"/>
    <property type="match status" value="2"/>
</dbReference>
<reference evidence="6" key="1">
    <citation type="submission" date="2019-09" db="EMBL/GenBank/DDBJ databases">
        <title>Draft genome information of white flower Hibiscus syriacus.</title>
        <authorList>
            <person name="Kim Y.-M."/>
        </authorList>
    </citation>
    <scope>NUCLEOTIDE SEQUENCE [LARGE SCALE GENOMIC DNA]</scope>
    <source>
        <strain evidence="6">YM2019G1</strain>
    </source>
</reference>
<evidence type="ECO:0000259" key="5">
    <source>
        <dbReference type="PROSITE" id="PS50222"/>
    </source>
</evidence>
<keyword evidence="4" id="KW-0812">Transmembrane</keyword>
<dbReference type="InterPro" id="IPR039647">
    <property type="entry name" value="EF_hand_pair_protein_CML-like"/>
</dbReference>
<organism evidence="6 7">
    <name type="scientific">Hibiscus syriacus</name>
    <name type="common">Rose of Sharon</name>
    <dbReference type="NCBI Taxonomy" id="106335"/>
    <lineage>
        <taxon>Eukaryota</taxon>
        <taxon>Viridiplantae</taxon>
        <taxon>Streptophyta</taxon>
        <taxon>Embryophyta</taxon>
        <taxon>Tracheophyta</taxon>
        <taxon>Spermatophyta</taxon>
        <taxon>Magnoliopsida</taxon>
        <taxon>eudicotyledons</taxon>
        <taxon>Gunneridae</taxon>
        <taxon>Pentapetalae</taxon>
        <taxon>rosids</taxon>
        <taxon>malvids</taxon>
        <taxon>Malvales</taxon>
        <taxon>Malvaceae</taxon>
        <taxon>Malvoideae</taxon>
        <taxon>Hibiscus</taxon>
    </lineage>
</organism>
<dbReference type="CDD" id="cd00051">
    <property type="entry name" value="EFh"/>
    <property type="match status" value="1"/>
</dbReference>
<dbReference type="InterPro" id="IPR002048">
    <property type="entry name" value="EF_hand_dom"/>
</dbReference>
<evidence type="ECO:0000256" key="2">
    <source>
        <dbReference type="ARBA" id="ARBA00022737"/>
    </source>
</evidence>
<dbReference type="SUPFAM" id="SSF47473">
    <property type="entry name" value="EF-hand"/>
    <property type="match status" value="1"/>
</dbReference>
<evidence type="ECO:0000256" key="4">
    <source>
        <dbReference type="SAM" id="Phobius"/>
    </source>
</evidence>
<dbReference type="PROSITE" id="PS50222">
    <property type="entry name" value="EF_HAND_2"/>
    <property type="match status" value="2"/>
</dbReference>
<dbReference type="PROSITE" id="PS00018">
    <property type="entry name" value="EF_HAND_1"/>
    <property type="match status" value="2"/>
</dbReference>
<dbReference type="Pfam" id="PF13499">
    <property type="entry name" value="EF-hand_7"/>
    <property type="match status" value="1"/>
</dbReference>
<keyword evidence="3" id="KW-0106">Calcium</keyword>
<comment type="caution">
    <text evidence="6">The sequence shown here is derived from an EMBL/GenBank/DDBJ whole genome shotgun (WGS) entry which is preliminary data.</text>
</comment>
<dbReference type="InterPro" id="IPR018247">
    <property type="entry name" value="EF_Hand_1_Ca_BS"/>
</dbReference>
<feature type="domain" description="EF-hand" evidence="5">
    <location>
        <begin position="142"/>
        <end position="176"/>
    </location>
</feature>
<sequence>MESPFPQTPNPNHFPFLDLTLLFHAFACFTTFLSRYRSPKSSDRGKNLGFDRPIEEEEDELRVHRKDVERLMGNLGIFCSKEGEELSESFGFDEISRVFEDEEPSLGELKDAFDVFDVNKDGFIDADELQRVMCVLGLREGSGIGNCKNMIERFDEDDDGRIGFKEFVKFMETSFC</sequence>
<accession>A0A6A3BTD3</accession>
<evidence type="ECO:0000256" key="1">
    <source>
        <dbReference type="ARBA" id="ARBA00022723"/>
    </source>
</evidence>
<gene>
    <name evidence="6" type="ORF">F3Y22_tig00110017pilonHSYRG00219</name>
</gene>
<dbReference type="Gene3D" id="1.10.238.10">
    <property type="entry name" value="EF-hand"/>
    <property type="match status" value="1"/>
</dbReference>
<proteinExistence type="predicted"/>
<evidence type="ECO:0000313" key="6">
    <source>
        <dbReference type="EMBL" id="KAE8718252.1"/>
    </source>
</evidence>
<keyword evidence="7" id="KW-1185">Reference proteome</keyword>
<keyword evidence="4" id="KW-0472">Membrane</keyword>
<evidence type="ECO:0000313" key="7">
    <source>
        <dbReference type="Proteomes" id="UP000436088"/>
    </source>
</evidence>
<dbReference type="EMBL" id="VEPZ02000814">
    <property type="protein sequence ID" value="KAE8718252.1"/>
    <property type="molecule type" value="Genomic_DNA"/>
</dbReference>
<dbReference type="Proteomes" id="UP000436088">
    <property type="component" value="Unassembled WGS sequence"/>
</dbReference>
<dbReference type="PANTHER" id="PTHR10891">
    <property type="entry name" value="EF-HAND CALCIUM-BINDING DOMAIN CONTAINING PROTEIN"/>
    <property type="match status" value="1"/>
</dbReference>
<dbReference type="GO" id="GO:0005509">
    <property type="term" value="F:calcium ion binding"/>
    <property type="evidence" value="ECO:0007669"/>
    <property type="project" value="InterPro"/>
</dbReference>
<dbReference type="InterPro" id="IPR011992">
    <property type="entry name" value="EF-hand-dom_pair"/>
</dbReference>
<evidence type="ECO:0000256" key="3">
    <source>
        <dbReference type="ARBA" id="ARBA00022837"/>
    </source>
</evidence>
<dbReference type="AlphaFoldDB" id="A0A6A3BTD3"/>
<keyword evidence="1" id="KW-0479">Metal-binding</keyword>
<name>A0A6A3BTD3_HIBSY</name>
<keyword evidence="2" id="KW-0677">Repeat</keyword>
<protein>
    <submittedName>
        <fullName evidence="6">Calcium-binding protein CML30</fullName>
    </submittedName>
</protein>
<feature type="transmembrane region" description="Helical" evidence="4">
    <location>
        <begin position="14"/>
        <end position="34"/>
    </location>
</feature>